<accession>A0ABS3N0X1</accession>
<dbReference type="PROSITE" id="PS50110">
    <property type="entry name" value="RESPONSE_REGULATORY"/>
    <property type="match status" value="1"/>
</dbReference>
<dbReference type="SUPFAM" id="SSF46689">
    <property type="entry name" value="Homeodomain-like"/>
    <property type="match status" value="1"/>
</dbReference>
<keyword evidence="4" id="KW-0902">Two-component regulatory system</keyword>
<dbReference type="RefSeq" id="WP_207977222.1">
    <property type="nucleotide sequence ID" value="NZ_JAGDEL010000005.1"/>
</dbReference>
<dbReference type="InterPro" id="IPR011006">
    <property type="entry name" value="CheY-like_superfamily"/>
</dbReference>
<feature type="domain" description="HTH araC/xylS-type" evidence="9">
    <location>
        <begin position="444"/>
        <end position="543"/>
    </location>
</feature>
<dbReference type="Pfam" id="PF12833">
    <property type="entry name" value="HTH_18"/>
    <property type="match status" value="1"/>
</dbReference>
<dbReference type="Gene3D" id="3.40.50.2300">
    <property type="match status" value="1"/>
</dbReference>
<dbReference type="InterPro" id="IPR009057">
    <property type="entry name" value="Homeodomain-like_sf"/>
</dbReference>
<dbReference type="SUPFAM" id="SSF52172">
    <property type="entry name" value="CheY-like"/>
    <property type="match status" value="1"/>
</dbReference>
<feature type="modified residue" description="4-aspartylphosphate" evidence="8">
    <location>
        <position position="60"/>
    </location>
</feature>
<reference evidence="11 12" key="1">
    <citation type="submission" date="2021-03" db="EMBL/GenBank/DDBJ databases">
        <title>Whole genome sequence of Metabacillus bambusae BG109.</title>
        <authorList>
            <person name="Jeong J.W."/>
        </authorList>
    </citation>
    <scope>NUCLEOTIDE SEQUENCE [LARGE SCALE GENOMIC DNA]</scope>
    <source>
        <strain evidence="11 12">BG109</strain>
    </source>
</reference>
<evidence type="ECO:0000259" key="9">
    <source>
        <dbReference type="PROSITE" id="PS01124"/>
    </source>
</evidence>
<evidence type="ECO:0000256" key="2">
    <source>
        <dbReference type="ARBA" id="ARBA00022490"/>
    </source>
</evidence>
<evidence type="ECO:0000313" key="12">
    <source>
        <dbReference type="Proteomes" id="UP000663981"/>
    </source>
</evidence>
<keyword evidence="3 8" id="KW-0597">Phosphoprotein</keyword>
<dbReference type="InterPro" id="IPR001789">
    <property type="entry name" value="Sig_transdc_resp-reg_receiver"/>
</dbReference>
<keyword evidence="12" id="KW-1185">Reference proteome</keyword>
<keyword evidence="2" id="KW-0963">Cytoplasm</keyword>
<dbReference type="EMBL" id="JAGDEL010000005">
    <property type="protein sequence ID" value="MBO1511843.1"/>
    <property type="molecule type" value="Genomic_DNA"/>
</dbReference>
<evidence type="ECO:0000256" key="8">
    <source>
        <dbReference type="PROSITE-ProRule" id="PRU00169"/>
    </source>
</evidence>
<evidence type="ECO:0000256" key="7">
    <source>
        <dbReference type="ARBA" id="ARBA00023163"/>
    </source>
</evidence>
<organism evidence="11 12">
    <name type="scientific">Metabacillus bambusae</name>
    <dbReference type="NCBI Taxonomy" id="2795218"/>
    <lineage>
        <taxon>Bacteria</taxon>
        <taxon>Bacillati</taxon>
        <taxon>Bacillota</taxon>
        <taxon>Bacilli</taxon>
        <taxon>Bacillales</taxon>
        <taxon>Bacillaceae</taxon>
        <taxon>Metabacillus</taxon>
    </lineage>
</organism>
<evidence type="ECO:0000256" key="5">
    <source>
        <dbReference type="ARBA" id="ARBA00023015"/>
    </source>
</evidence>
<sequence length="546" mass="63321">MERNDTLRILIVEDEIAVRRSLKGKIRRYDEGSFEIEEAKNAEEAYEMIKKVVPHIIFLDMKMPGMGGMAFLEILKAEFLRIKVIVLSGYSDFKYVQKALQCGAMDYLLKPVIKDELYKAMHDVTNKIEQETKKIKSEVKNHQLLKRSTALLKDNLMNDLLYSNQQKSTDILKKLAMLGIEFNCDRYLIVTMYILNEDEMKSYFSDDLSMLFFGLENVMIDSLEFLLPIVSFRSKVNENEWITIIGFNECEPLREEVEKGCYKIIQNTGIYHKLNLQIINSELFIDLKNLYSNYRKTASVYQSEKQRNAVLFVEDIYQKESTALLGPVWSTEEEKRLTDLLQESDIKKVTEFVQDCFSRLHSLEGESPVSSIALVTAIFDVLEKHCHKINKLYTQGSQASMPTLSEFLLKHDSNLRLGLISILSKFCSELDNGMTKKESKKIVKEIQEYLHVHYYDSDISLDGLAHQHYINRSYLSEIFKTEVGVPFKKYLVQVRIEKAMELLSEQPMKVSDVAYLVGFNDPDYFGTVFKKQTGMTVREYSDKFSG</sequence>
<dbReference type="CDD" id="cd17536">
    <property type="entry name" value="REC_YesN-like"/>
    <property type="match status" value="1"/>
</dbReference>
<evidence type="ECO:0000256" key="3">
    <source>
        <dbReference type="ARBA" id="ARBA00022553"/>
    </source>
</evidence>
<comment type="subcellular location">
    <subcellularLocation>
        <location evidence="1">Cytoplasm</location>
    </subcellularLocation>
</comment>
<dbReference type="InterPro" id="IPR018060">
    <property type="entry name" value="HTH_AraC"/>
</dbReference>
<dbReference type="Pfam" id="PF00072">
    <property type="entry name" value="Response_reg"/>
    <property type="match status" value="1"/>
</dbReference>
<feature type="domain" description="Response regulatory" evidence="10">
    <location>
        <begin position="8"/>
        <end position="125"/>
    </location>
</feature>
<evidence type="ECO:0000313" key="11">
    <source>
        <dbReference type="EMBL" id="MBO1511843.1"/>
    </source>
</evidence>
<dbReference type="Proteomes" id="UP000663981">
    <property type="component" value="Unassembled WGS sequence"/>
</dbReference>
<name>A0ABS3N0X1_9BACI</name>
<dbReference type="PANTHER" id="PTHR42713:SF3">
    <property type="entry name" value="TRANSCRIPTIONAL REGULATORY PROTEIN HPTR"/>
    <property type="match status" value="1"/>
</dbReference>
<protein>
    <submittedName>
        <fullName evidence="11">Response regulator</fullName>
    </submittedName>
</protein>
<keyword evidence="7" id="KW-0804">Transcription</keyword>
<dbReference type="SMART" id="SM00448">
    <property type="entry name" value="REC"/>
    <property type="match status" value="1"/>
</dbReference>
<dbReference type="Gene3D" id="1.10.10.60">
    <property type="entry name" value="Homeodomain-like"/>
    <property type="match status" value="2"/>
</dbReference>
<evidence type="ECO:0000259" key="10">
    <source>
        <dbReference type="PROSITE" id="PS50110"/>
    </source>
</evidence>
<keyword evidence="5" id="KW-0805">Transcription regulation</keyword>
<dbReference type="PROSITE" id="PS01124">
    <property type="entry name" value="HTH_ARAC_FAMILY_2"/>
    <property type="match status" value="1"/>
</dbReference>
<keyword evidence="6" id="KW-0238">DNA-binding</keyword>
<evidence type="ECO:0000256" key="6">
    <source>
        <dbReference type="ARBA" id="ARBA00023125"/>
    </source>
</evidence>
<proteinExistence type="predicted"/>
<dbReference type="SMART" id="SM00342">
    <property type="entry name" value="HTH_ARAC"/>
    <property type="match status" value="1"/>
</dbReference>
<comment type="caution">
    <text evidence="11">The sequence shown here is derived from an EMBL/GenBank/DDBJ whole genome shotgun (WGS) entry which is preliminary data.</text>
</comment>
<evidence type="ECO:0000256" key="1">
    <source>
        <dbReference type="ARBA" id="ARBA00004496"/>
    </source>
</evidence>
<evidence type="ECO:0000256" key="4">
    <source>
        <dbReference type="ARBA" id="ARBA00023012"/>
    </source>
</evidence>
<gene>
    <name evidence="11" type="ORF">I7822_09185</name>
</gene>
<dbReference type="PANTHER" id="PTHR42713">
    <property type="entry name" value="HISTIDINE KINASE-RELATED"/>
    <property type="match status" value="1"/>
</dbReference>
<dbReference type="InterPro" id="IPR051552">
    <property type="entry name" value="HptR"/>
</dbReference>